<dbReference type="SMART" id="SM00345">
    <property type="entry name" value="HTH_GNTR"/>
    <property type="match status" value="1"/>
</dbReference>
<organism evidence="5 6">
    <name type="scientific">Fusobacterium hominis</name>
    <dbReference type="NCBI Taxonomy" id="2764326"/>
    <lineage>
        <taxon>Bacteria</taxon>
        <taxon>Fusobacteriati</taxon>
        <taxon>Fusobacteriota</taxon>
        <taxon>Fusobacteriia</taxon>
        <taxon>Fusobacteriales</taxon>
        <taxon>Fusobacteriaceae</taxon>
        <taxon>Fusobacterium</taxon>
    </lineage>
</organism>
<evidence type="ECO:0000313" key="6">
    <source>
        <dbReference type="Proteomes" id="UP000515913"/>
    </source>
</evidence>
<dbReference type="KEGG" id="fho:H9Q81_03680"/>
<accession>A0A7G9GYR4</accession>
<dbReference type="PANTHER" id="PTHR43537:SF5">
    <property type="entry name" value="UXU OPERON TRANSCRIPTIONAL REGULATOR"/>
    <property type="match status" value="1"/>
</dbReference>
<dbReference type="AlphaFoldDB" id="A0A7G9GYR4"/>
<dbReference type="SUPFAM" id="SSF46785">
    <property type="entry name" value="Winged helix' DNA-binding domain"/>
    <property type="match status" value="1"/>
</dbReference>
<evidence type="ECO:0000256" key="2">
    <source>
        <dbReference type="ARBA" id="ARBA00023125"/>
    </source>
</evidence>
<proteinExistence type="predicted"/>
<evidence type="ECO:0000256" key="3">
    <source>
        <dbReference type="ARBA" id="ARBA00023163"/>
    </source>
</evidence>
<evidence type="ECO:0000313" key="5">
    <source>
        <dbReference type="EMBL" id="QNM15946.1"/>
    </source>
</evidence>
<keyword evidence="3" id="KW-0804">Transcription</keyword>
<dbReference type="GO" id="GO:0003677">
    <property type="term" value="F:DNA binding"/>
    <property type="evidence" value="ECO:0007669"/>
    <property type="project" value="UniProtKB-KW"/>
</dbReference>
<dbReference type="Pfam" id="PF00392">
    <property type="entry name" value="GntR"/>
    <property type="match status" value="1"/>
</dbReference>
<protein>
    <submittedName>
        <fullName evidence="5">GntR family transcriptional regulator</fullName>
    </submittedName>
</protein>
<dbReference type="SUPFAM" id="SSF48008">
    <property type="entry name" value="GntR ligand-binding domain-like"/>
    <property type="match status" value="1"/>
</dbReference>
<dbReference type="RefSeq" id="WP_101474730.1">
    <property type="nucleotide sequence ID" value="NZ_CP060637.1"/>
</dbReference>
<dbReference type="InterPro" id="IPR036390">
    <property type="entry name" value="WH_DNA-bd_sf"/>
</dbReference>
<reference evidence="5 6" key="1">
    <citation type="submission" date="2020-08" db="EMBL/GenBank/DDBJ databases">
        <authorList>
            <person name="Liu C."/>
            <person name="Sun Q."/>
        </authorList>
    </citation>
    <scope>NUCLEOTIDE SEQUENCE [LARGE SCALE GENOMIC DNA]</scope>
    <source>
        <strain evidence="5 6">NSJ-57</strain>
    </source>
</reference>
<dbReference type="InterPro" id="IPR000524">
    <property type="entry name" value="Tscrpt_reg_HTH_GntR"/>
</dbReference>
<dbReference type="Pfam" id="PF07729">
    <property type="entry name" value="FCD"/>
    <property type="match status" value="1"/>
</dbReference>
<evidence type="ECO:0000256" key="1">
    <source>
        <dbReference type="ARBA" id="ARBA00023015"/>
    </source>
</evidence>
<keyword evidence="2" id="KW-0238">DNA-binding</keyword>
<dbReference type="GO" id="GO:0003700">
    <property type="term" value="F:DNA-binding transcription factor activity"/>
    <property type="evidence" value="ECO:0007669"/>
    <property type="project" value="InterPro"/>
</dbReference>
<feature type="domain" description="HTH gntR-type" evidence="4">
    <location>
        <begin position="7"/>
        <end position="74"/>
    </location>
</feature>
<dbReference type="Gene3D" id="1.20.120.530">
    <property type="entry name" value="GntR ligand-binding domain-like"/>
    <property type="match status" value="1"/>
</dbReference>
<dbReference type="EMBL" id="CP060637">
    <property type="protein sequence ID" value="QNM15946.1"/>
    <property type="molecule type" value="Genomic_DNA"/>
</dbReference>
<keyword evidence="6" id="KW-1185">Reference proteome</keyword>
<dbReference type="SMART" id="SM00895">
    <property type="entry name" value="FCD"/>
    <property type="match status" value="1"/>
</dbReference>
<name>A0A7G9GYR4_9FUSO</name>
<dbReference type="InterPro" id="IPR008920">
    <property type="entry name" value="TF_FadR/GntR_C"/>
</dbReference>
<gene>
    <name evidence="5" type="ORF">H9Q81_03680</name>
</gene>
<dbReference type="PROSITE" id="PS50949">
    <property type="entry name" value="HTH_GNTR"/>
    <property type="match status" value="1"/>
</dbReference>
<sequence length="219" mass="25702">MIIKKGKSIREKVYDILKEMIIDGKISPGERIIETDYCEKFQISRTPLREAIRMLELEGLVESQNTGGVLVKKVTKQEIYEIYKIRIALESIILDEAIKNITDKDIKRIEEILKDTEEALEVKKDEKVFSLFSEFNNMLYDIAKLPKVTSLINNINTYMKRFRKLSVKDELRKRMAFEDHVELLRAIKDKNLIKASEINKEHLEKSMNFILSQFNATEK</sequence>
<dbReference type="CDD" id="cd07377">
    <property type="entry name" value="WHTH_GntR"/>
    <property type="match status" value="1"/>
</dbReference>
<evidence type="ECO:0000259" key="4">
    <source>
        <dbReference type="PROSITE" id="PS50949"/>
    </source>
</evidence>
<dbReference type="Gene3D" id="1.10.10.10">
    <property type="entry name" value="Winged helix-like DNA-binding domain superfamily/Winged helix DNA-binding domain"/>
    <property type="match status" value="1"/>
</dbReference>
<keyword evidence="1" id="KW-0805">Transcription regulation</keyword>
<dbReference type="PANTHER" id="PTHR43537">
    <property type="entry name" value="TRANSCRIPTIONAL REGULATOR, GNTR FAMILY"/>
    <property type="match status" value="1"/>
</dbReference>
<dbReference type="InterPro" id="IPR011711">
    <property type="entry name" value="GntR_C"/>
</dbReference>
<dbReference type="Proteomes" id="UP000515913">
    <property type="component" value="Chromosome"/>
</dbReference>
<dbReference type="InterPro" id="IPR036388">
    <property type="entry name" value="WH-like_DNA-bd_sf"/>
</dbReference>